<feature type="signal peptide" evidence="2">
    <location>
        <begin position="1"/>
        <end position="18"/>
    </location>
</feature>
<evidence type="ECO:0000313" key="4">
    <source>
        <dbReference type="EMBL" id="GMH87173.1"/>
    </source>
</evidence>
<dbReference type="EMBL" id="BRXY01000324">
    <property type="protein sequence ID" value="GMH87173.1"/>
    <property type="molecule type" value="Genomic_DNA"/>
</dbReference>
<organism evidence="4 5">
    <name type="scientific">Triparma strigata</name>
    <dbReference type="NCBI Taxonomy" id="1606541"/>
    <lineage>
        <taxon>Eukaryota</taxon>
        <taxon>Sar</taxon>
        <taxon>Stramenopiles</taxon>
        <taxon>Ochrophyta</taxon>
        <taxon>Bolidophyceae</taxon>
        <taxon>Parmales</taxon>
        <taxon>Triparmaceae</taxon>
        <taxon>Triparma</taxon>
    </lineage>
</organism>
<dbReference type="InterPro" id="IPR000757">
    <property type="entry name" value="Beta-glucanase-like"/>
</dbReference>
<reference evidence="5" key="1">
    <citation type="journal article" date="2023" name="Commun. Biol.">
        <title>Genome analysis of Parmales, the sister group of diatoms, reveals the evolutionary specialization of diatoms from phago-mixotrophs to photoautotrophs.</title>
        <authorList>
            <person name="Ban H."/>
            <person name="Sato S."/>
            <person name="Yoshikawa S."/>
            <person name="Yamada K."/>
            <person name="Nakamura Y."/>
            <person name="Ichinomiya M."/>
            <person name="Sato N."/>
            <person name="Blanc-Mathieu R."/>
            <person name="Endo H."/>
            <person name="Kuwata A."/>
            <person name="Ogata H."/>
        </authorList>
    </citation>
    <scope>NUCLEOTIDE SEQUENCE [LARGE SCALE GENOMIC DNA]</scope>
    <source>
        <strain evidence="5">NIES 3701</strain>
    </source>
</reference>
<dbReference type="PROSITE" id="PS51762">
    <property type="entry name" value="GH16_2"/>
    <property type="match status" value="1"/>
</dbReference>
<evidence type="ECO:0000259" key="3">
    <source>
        <dbReference type="PROSITE" id="PS51762"/>
    </source>
</evidence>
<comment type="similarity">
    <text evidence="1">Belongs to the glycosyl hydrolase 16 family.</text>
</comment>
<dbReference type="GO" id="GO:0004553">
    <property type="term" value="F:hydrolase activity, hydrolyzing O-glycosyl compounds"/>
    <property type="evidence" value="ECO:0007669"/>
    <property type="project" value="InterPro"/>
</dbReference>
<dbReference type="OrthoDB" id="191352at2759"/>
<dbReference type="AlphaFoldDB" id="A0A9W7BIA0"/>
<dbReference type="CDD" id="cd08023">
    <property type="entry name" value="GH16_laminarinase_like"/>
    <property type="match status" value="1"/>
</dbReference>
<sequence length="285" mass="31661">MKLLLIFFGTLAMSVVEGYVSICDEKSDDNSDFTVLFEDTFDGEQLSEDWVITEGNELGQLRDTWGQKENINVEGGRLVITTKREQSNGYNFTSGALTTKGKQFFKPPFKACVVAQLPGSGIDGEMDGIWPAHWMMPQNSSCWPDDGEIDIMEQVDGLNTIYSTFHWNPNKDEKNPAPCDNGHDHAGVNVEVATSLTDFHEYAVFANDSGELVYYVDGEEIGRINEESKGEMEGTTPQKDPNMAFYLILNTAISTGGVWPKAVTDKTVFPIYHYVEDAKILGKAP</sequence>
<name>A0A9W7BIA0_9STRA</name>
<proteinExistence type="inferred from homology"/>
<feature type="domain" description="GH16" evidence="3">
    <location>
        <begin position="31"/>
        <end position="285"/>
    </location>
</feature>
<keyword evidence="5" id="KW-1185">Reference proteome</keyword>
<dbReference type="Pfam" id="PF26113">
    <property type="entry name" value="GH16_XgeA"/>
    <property type="match status" value="1"/>
</dbReference>
<dbReference type="Proteomes" id="UP001165085">
    <property type="component" value="Unassembled WGS sequence"/>
</dbReference>
<dbReference type="PANTHER" id="PTHR10963">
    <property type="entry name" value="GLYCOSYL HYDROLASE-RELATED"/>
    <property type="match status" value="1"/>
</dbReference>
<accession>A0A9W7BIA0</accession>
<evidence type="ECO:0000256" key="2">
    <source>
        <dbReference type="SAM" id="SignalP"/>
    </source>
</evidence>
<evidence type="ECO:0000256" key="1">
    <source>
        <dbReference type="ARBA" id="ARBA00006865"/>
    </source>
</evidence>
<dbReference type="SUPFAM" id="SSF49899">
    <property type="entry name" value="Concanavalin A-like lectins/glucanases"/>
    <property type="match status" value="1"/>
</dbReference>
<evidence type="ECO:0000313" key="5">
    <source>
        <dbReference type="Proteomes" id="UP001165085"/>
    </source>
</evidence>
<dbReference type="PANTHER" id="PTHR10963:SF55">
    <property type="entry name" value="GLYCOSIDE HYDROLASE FAMILY 16 PROTEIN"/>
    <property type="match status" value="1"/>
</dbReference>
<comment type="caution">
    <text evidence="4">The sequence shown here is derived from an EMBL/GenBank/DDBJ whole genome shotgun (WGS) entry which is preliminary data.</text>
</comment>
<keyword evidence="2" id="KW-0732">Signal</keyword>
<protein>
    <recommendedName>
        <fullName evidence="3">GH16 domain-containing protein</fullName>
    </recommendedName>
</protein>
<dbReference type="InterPro" id="IPR013320">
    <property type="entry name" value="ConA-like_dom_sf"/>
</dbReference>
<dbReference type="GO" id="GO:0005975">
    <property type="term" value="P:carbohydrate metabolic process"/>
    <property type="evidence" value="ECO:0007669"/>
    <property type="project" value="InterPro"/>
</dbReference>
<feature type="chain" id="PRO_5040773461" description="GH16 domain-containing protein" evidence="2">
    <location>
        <begin position="19"/>
        <end position="285"/>
    </location>
</feature>
<dbReference type="InterPro" id="IPR050546">
    <property type="entry name" value="Glycosyl_Hydrlase_16"/>
</dbReference>
<gene>
    <name evidence="4" type="ORF">TrST_g6226</name>
</gene>
<dbReference type="Gene3D" id="2.60.120.200">
    <property type="match status" value="1"/>
</dbReference>